<dbReference type="GO" id="GO:0005507">
    <property type="term" value="F:copper ion binding"/>
    <property type="evidence" value="ECO:0007669"/>
    <property type="project" value="TreeGrafter"/>
</dbReference>
<sequence>MSYLHPSWKVVDRVKSISSTRVGGFSLGDFASLNLGMHVNDDPVIVQKNRDHLAQLSKMPSPPVWMNQTHSTVVVELTEPTCETIEADALVTSVPGVVCSVMTADCLPVLFASVDGTKVASAHAGWRGLVGGILENTLSHFTSPVIAWVGPAISLDAFEVGDEVRQQFVDSNNDDAIAFHQHKPGKWMADLPLLAKLRLQRAGCHNVTLSGLCTYSETERFFSYRRQASTGRQSSFIWIE</sequence>
<protein>
    <recommendedName>
        <fullName evidence="10">Purine nucleoside phosphorylase</fullName>
    </recommendedName>
</protein>
<dbReference type="InterPro" id="IPR038371">
    <property type="entry name" value="Cu_polyphenol_OxRdtase_sf"/>
</dbReference>
<evidence type="ECO:0000256" key="3">
    <source>
        <dbReference type="ARBA" id="ARBA00022679"/>
    </source>
</evidence>
<dbReference type="PANTHER" id="PTHR30616:SF2">
    <property type="entry name" value="PURINE NUCLEOSIDE PHOSPHORYLASE LACC1"/>
    <property type="match status" value="1"/>
</dbReference>
<comment type="similarity">
    <text evidence="2 10">Belongs to the purine nucleoside phosphorylase YfiH/LACC1 family.</text>
</comment>
<dbReference type="InterPro" id="IPR003730">
    <property type="entry name" value="Cu_polyphenol_OxRdtase"/>
</dbReference>
<dbReference type="CDD" id="cd16833">
    <property type="entry name" value="YfiH"/>
    <property type="match status" value="1"/>
</dbReference>
<dbReference type="PANTHER" id="PTHR30616">
    <property type="entry name" value="UNCHARACTERIZED PROTEIN YFIH"/>
    <property type="match status" value="1"/>
</dbReference>
<gene>
    <name evidence="11" type="ORF">VIN01S_14590</name>
</gene>
<dbReference type="Gene3D" id="3.60.140.10">
    <property type="entry name" value="CNF1/YfiH-like putative cysteine hydrolases"/>
    <property type="match status" value="1"/>
</dbReference>
<keyword evidence="5" id="KW-0378">Hydrolase</keyword>
<proteinExistence type="inferred from homology"/>
<evidence type="ECO:0000256" key="8">
    <source>
        <dbReference type="ARBA" id="ARBA00048968"/>
    </source>
</evidence>
<dbReference type="GO" id="GO:0017061">
    <property type="term" value="F:S-methyl-5-thioadenosine phosphorylase activity"/>
    <property type="evidence" value="ECO:0007669"/>
    <property type="project" value="UniProtKB-EC"/>
</dbReference>
<evidence type="ECO:0000256" key="10">
    <source>
        <dbReference type="RuleBase" id="RU361274"/>
    </source>
</evidence>
<dbReference type="Proteomes" id="UP000318717">
    <property type="component" value="Unassembled WGS sequence"/>
</dbReference>
<evidence type="ECO:0000256" key="9">
    <source>
        <dbReference type="ARBA" id="ARBA00049893"/>
    </source>
</evidence>
<keyword evidence="4" id="KW-0479">Metal-binding</keyword>
<evidence type="ECO:0000256" key="1">
    <source>
        <dbReference type="ARBA" id="ARBA00000553"/>
    </source>
</evidence>
<name>A0A4Y3HUI1_9VIBR</name>
<keyword evidence="12" id="KW-1185">Reference proteome</keyword>
<dbReference type="RefSeq" id="WP_141345011.1">
    <property type="nucleotide sequence ID" value="NZ_BJLF01000005.1"/>
</dbReference>
<comment type="catalytic activity">
    <reaction evidence="9">
        <text>S-methyl-5'-thioadenosine + phosphate = 5-(methylsulfanyl)-alpha-D-ribose 1-phosphate + adenine</text>
        <dbReference type="Rhea" id="RHEA:11852"/>
        <dbReference type="ChEBI" id="CHEBI:16708"/>
        <dbReference type="ChEBI" id="CHEBI:17509"/>
        <dbReference type="ChEBI" id="CHEBI:43474"/>
        <dbReference type="ChEBI" id="CHEBI:58533"/>
        <dbReference type="EC" id="2.4.2.28"/>
    </reaction>
    <physiologicalReaction direction="left-to-right" evidence="9">
        <dbReference type="Rhea" id="RHEA:11853"/>
    </physiologicalReaction>
</comment>
<evidence type="ECO:0000256" key="5">
    <source>
        <dbReference type="ARBA" id="ARBA00022801"/>
    </source>
</evidence>
<comment type="caution">
    <text evidence="11">The sequence shown here is derived from an EMBL/GenBank/DDBJ whole genome shotgun (WGS) entry which is preliminary data.</text>
</comment>
<evidence type="ECO:0000256" key="4">
    <source>
        <dbReference type="ARBA" id="ARBA00022723"/>
    </source>
</evidence>
<dbReference type="AlphaFoldDB" id="A0A4Y3HUI1"/>
<accession>A0A4Y3HUI1</accession>
<evidence type="ECO:0000313" key="12">
    <source>
        <dbReference type="Proteomes" id="UP000318717"/>
    </source>
</evidence>
<dbReference type="EMBL" id="BJLF01000005">
    <property type="protein sequence ID" value="GEA50655.1"/>
    <property type="molecule type" value="Genomic_DNA"/>
</dbReference>
<organism evidence="11 12">
    <name type="scientific">Vibrio inusitatus NBRC 102082</name>
    <dbReference type="NCBI Taxonomy" id="1219070"/>
    <lineage>
        <taxon>Bacteria</taxon>
        <taxon>Pseudomonadati</taxon>
        <taxon>Pseudomonadota</taxon>
        <taxon>Gammaproteobacteria</taxon>
        <taxon>Vibrionales</taxon>
        <taxon>Vibrionaceae</taxon>
        <taxon>Vibrio</taxon>
    </lineage>
</organism>
<keyword evidence="6" id="KW-0862">Zinc</keyword>
<comment type="catalytic activity">
    <reaction evidence="1">
        <text>inosine + phosphate = alpha-D-ribose 1-phosphate + hypoxanthine</text>
        <dbReference type="Rhea" id="RHEA:27646"/>
        <dbReference type="ChEBI" id="CHEBI:17368"/>
        <dbReference type="ChEBI" id="CHEBI:17596"/>
        <dbReference type="ChEBI" id="CHEBI:43474"/>
        <dbReference type="ChEBI" id="CHEBI:57720"/>
        <dbReference type="EC" id="2.4.2.1"/>
    </reaction>
    <physiologicalReaction direction="left-to-right" evidence="1">
        <dbReference type="Rhea" id="RHEA:27647"/>
    </physiologicalReaction>
</comment>
<evidence type="ECO:0000256" key="6">
    <source>
        <dbReference type="ARBA" id="ARBA00022833"/>
    </source>
</evidence>
<comment type="catalytic activity">
    <reaction evidence="8">
        <text>adenosine + phosphate = alpha-D-ribose 1-phosphate + adenine</text>
        <dbReference type="Rhea" id="RHEA:27642"/>
        <dbReference type="ChEBI" id="CHEBI:16335"/>
        <dbReference type="ChEBI" id="CHEBI:16708"/>
        <dbReference type="ChEBI" id="CHEBI:43474"/>
        <dbReference type="ChEBI" id="CHEBI:57720"/>
        <dbReference type="EC" id="2.4.2.1"/>
    </reaction>
    <physiologicalReaction direction="left-to-right" evidence="8">
        <dbReference type="Rhea" id="RHEA:27643"/>
    </physiologicalReaction>
</comment>
<evidence type="ECO:0000256" key="7">
    <source>
        <dbReference type="ARBA" id="ARBA00047989"/>
    </source>
</evidence>
<comment type="catalytic activity">
    <reaction evidence="7">
        <text>adenosine + H2O + H(+) = inosine + NH4(+)</text>
        <dbReference type="Rhea" id="RHEA:24408"/>
        <dbReference type="ChEBI" id="CHEBI:15377"/>
        <dbReference type="ChEBI" id="CHEBI:15378"/>
        <dbReference type="ChEBI" id="CHEBI:16335"/>
        <dbReference type="ChEBI" id="CHEBI:17596"/>
        <dbReference type="ChEBI" id="CHEBI:28938"/>
        <dbReference type="EC" id="3.5.4.4"/>
    </reaction>
    <physiologicalReaction direction="left-to-right" evidence="7">
        <dbReference type="Rhea" id="RHEA:24409"/>
    </physiologicalReaction>
</comment>
<evidence type="ECO:0000313" key="11">
    <source>
        <dbReference type="EMBL" id="GEA50655.1"/>
    </source>
</evidence>
<dbReference type="GO" id="GO:0016787">
    <property type="term" value="F:hydrolase activity"/>
    <property type="evidence" value="ECO:0007669"/>
    <property type="project" value="UniProtKB-KW"/>
</dbReference>
<dbReference type="SUPFAM" id="SSF64438">
    <property type="entry name" value="CNF1/YfiH-like putative cysteine hydrolases"/>
    <property type="match status" value="1"/>
</dbReference>
<dbReference type="Pfam" id="PF02578">
    <property type="entry name" value="Cu-oxidase_4"/>
    <property type="match status" value="1"/>
</dbReference>
<evidence type="ECO:0000256" key="2">
    <source>
        <dbReference type="ARBA" id="ARBA00007353"/>
    </source>
</evidence>
<dbReference type="OrthoDB" id="4279at2"/>
<keyword evidence="3" id="KW-0808">Transferase</keyword>
<reference evidence="11 12" key="1">
    <citation type="submission" date="2019-06" db="EMBL/GenBank/DDBJ databases">
        <title>Whole genome shotgun sequence of Vibrio inusitatus NBRC 102082.</title>
        <authorList>
            <person name="Hosoyama A."/>
            <person name="Uohara A."/>
            <person name="Ohji S."/>
            <person name="Ichikawa N."/>
        </authorList>
    </citation>
    <scope>NUCLEOTIDE SEQUENCE [LARGE SCALE GENOMIC DNA]</scope>
    <source>
        <strain evidence="11 12">NBRC 102082</strain>
    </source>
</reference>
<dbReference type="InterPro" id="IPR011324">
    <property type="entry name" value="Cytotoxic_necrot_fac-like_cat"/>
</dbReference>
<dbReference type="NCBIfam" id="TIGR00726">
    <property type="entry name" value="peptidoglycan editing factor PgeF"/>
    <property type="match status" value="1"/>
</dbReference>